<dbReference type="InterPro" id="IPR050624">
    <property type="entry name" value="HTH-type_Tx_Regulator"/>
</dbReference>
<dbReference type="AlphaFoldDB" id="A0A656IC94"/>
<dbReference type="NCBIfam" id="NF007430">
    <property type="entry name" value="PRK09975.1"/>
    <property type="match status" value="1"/>
</dbReference>
<feature type="domain" description="HTH tetR-type" evidence="6">
    <location>
        <begin position="17"/>
        <end position="77"/>
    </location>
</feature>
<dbReference type="Proteomes" id="UP000014535">
    <property type="component" value="Unassembled WGS sequence"/>
</dbReference>
<dbReference type="InterPro" id="IPR001647">
    <property type="entry name" value="HTH_TetR"/>
</dbReference>
<evidence type="ECO:0000256" key="5">
    <source>
        <dbReference type="PROSITE-ProRule" id="PRU00335"/>
    </source>
</evidence>
<dbReference type="PANTHER" id="PTHR43479">
    <property type="entry name" value="ACREF/ENVCD OPERON REPRESSOR-RELATED"/>
    <property type="match status" value="1"/>
</dbReference>
<protein>
    <submittedName>
        <fullName evidence="7">Putative acrEF/envCD operon repressor</fullName>
    </submittedName>
</protein>
<dbReference type="InterPro" id="IPR009057">
    <property type="entry name" value="Homeodomain-like_sf"/>
</dbReference>
<evidence type="ECO:0000259" key="6">
    <source>
        <dbReference type="PROSITE" id="PS50977"/>
    </source>
</evidence>
<evidence type="ECO:0000256" key="2">
    <source>
        <dbReference type="ARBA" id="ARBA00023015"/>
    </source>
</evidence>
<dbReference type="GO" id="GO:0045892">
    <property type="term" value="P:negative regulation of DNA-templated transcription"/>
    <property type="evidence" value="ECO:0007669"/>
    <property type="project" value="UniProtKB-ARBA"/>
</dbReference>
<organism evidence="7 8">
    <name type="scientific">Salmonella enteritidis (strain 2009K0958)</name>
    <dbReference type="NCBI Taxonomy" id="1192586"/>
    <lineage>
        <taxon>Bacteria</taxon>
        <taxon>Pseudomonadati</taxon>
        <taxon>Pseudomonadota</taxon>
        <taxon>Gammaproteobacteria</taxon>
        <taxon>Enterobacterales</taxon>
        <taxon>Enterobacteriaceae</taxon>
        <taxon>Salmonella</taxon>
    </lineage>
</organism>
<keyword evidence="2" id="KW-0805">Transcription regulation</keyword>
<evidence type="ECO:0000313" key="8">
    <source>
        <dbReference type="Proteomes" id="UP000014535"/>
    </source>
</evidence>
<dbReference type="GO" id="GO:0009410">
    <property type="term" value="P:response to xenobiotic stimulus"/>
    <property type="evidence" value="ECO:0007669"/>
    <property type="project" value="UniProtKB-ARBA"/>
</dbReference>
<keyword evidence="1" id="KW-0678">Repressor</keyword>
<evidence type="ECO:0000256" key="1">
    <source>
        <dbReference type="ARBA" id="ARBA00022491"/>
    </source>
</evidence>
<keyword evidence="4" id="KW-0804">Transcription</keyword>
<dbReference type="Pfam" id="PF08361">
    <property type="entry name" value="TetR_C_2"/>
    <property type="match status" value="1"/>
</dbReference>
<keyword evidence="3 5" id="KW-0238">DNA-binding</keyword>
<comment type="caution">
    <text evidence="7">The sequence shown here is derived from an EMBL/GenBank/DDBJ whole genome shotgun (WGS) entry which is preliminary data.</text>
</comment>
<evidence type="ECO:0000256" key="4">
    <source>
        <dbReference type="ARBA" id="ARBA00023163"/>
    </source>
</evidence>
<dbReference type="PRINTS" id="PR00455">
    <property type="entry name" value="HTHTETR"/>
</dbReference>
<accession>A0A656IC94</accession>
<gene>
    <name evidence="7" type="ORF">A673_03771</name>
</gene>
<dbReference type="PROSITE" id="PS01081">
    <property type="entry name" value="HTH_TETR_1"/>
    <property type="match status" value="1"/>
</dbReference>
<dbReference type="InterPro" id="IPR036271">
    <property type="entry name" value="Tet_transcr_reg_TetR-rel_C_sf"/>
</dbReference>
<dbReference type="GO" id="GO:0003700">
    <property type="term" value="F:DNA-binding transcription factor activity"/>
    <property type="evidence" value="ECO:0007669"/>
    <property type="project" value="UniProtKB-ARBA"/>
</dbReference>
<proteinExistence type="predicted"/>
<dbReference type="SUPFAM" id="SSF46689">
    <property type="entry name" value="Homeodomain-like"/>
    <property type="match status" value="1"/>
</dbReference>
<dbReference type="FunFam" id="1.10.357.10:FF:000003">
    <property type="entry name" value="HTH-type transcriptional regulator AcrR"/>
    <property type="match status" value="1"/>
</dbReference>
<dbReference type="InterPro" id="IPR013572">
    <property type="entry name" value="Tscrpt_reg_MAATS_C"/>
</dbReference>
<dbReference type="Pfam" id="PF00440">
    <property type="entry name" value="TetR_N"/>
    <property type="match status" value="1"/>
</dbReference>
<dbReference type="SUPFAM" id="SSF48498">
    <property type="entry name" value="Tetracyclin repressor-like, C-terminal domain"/>
    <property type="match status" value="1"/>
</dbReference>
<dbReference type="PROSITE" id="PS50977">
    <property type="entry name" value="HTH_TETR_2"/>
    <property type="match status" value="1"/>
</dbReference>
<dbReference type="GO" id="GO:0003677">
    <property type="term" value="F:DNA binding"/>
    <property type="evidence" value="ECO:0007669"/>
    <property type="project" value="UniProtKB-UniRule"/>
</dbReference>
<sequence>MVQDILIMAKKTKADALKTRQHLIETAIAQFALRGVANTTLNDIADAADVTRGAIYWHFENKTQLFNEVWLQQPPLRELIQDRLTGCWNDNPLQDLREKFIAALQYIAAVPRQQALMQILYHKCEFHNGMISEQAIREKMGFHHQSLLEVLQRCMDKKLISGSLDLDVILIILHGSFSGIVKNWLMNPTSYDLYKQAPALVDNVLKMLSPDGSVRQLMPNEQQAEEA</sequence>
<dbReference type="PANTHER" id="PTHR43479:SF11">
    <property type="entry name" value="ACREF_ENVCD OPERON REPRESSOR-RELATED"/>
    <property type="match status" value="1"/>
</dbReference>
<evidence type="ECO:0000256" key="3">
    <source>
        <dbReference type="ARBA" id="ARBA00023125"/>
    </source>
</evidence>
<evidence type="ECO:0000313" key="7">
    <source>
        <dbReference type="EMBL" id="EPI66015.1"/>
    </source>
</evidence>
<dbReference type="Gene3D" id="1.10.357.10">
    <property type="entry name" value="Tetracycline Repressor, domain 2"/>
    <property type="match status" value="1"/>
</dbReference>
<dbReference type="EMBL" id="ATFT01000083">
    <property type="protein sequence ID" value="EPI66015.1"/>
    <property type="molecule type" value="Genomic_DNA"/>
</dbReference>
<name>A0A656IC94_SALE2</name>
<reference evidence="7 8" key="1">
    <citation type="submission" date="2013-04" db="EMBL/GenBank/DDBJ databases">
        <authorList>
            <person name="McClelland M."/>
            <person name="Porwollik S."/>
            <person name="Desai P."/>
            <person name="Cheng P."/>
            <person name="Wollam A."/>
            <person name="Pepin K."/>
            <person name="Palsikar V.B."/>
            <person name="Fulton L."/>
            <person name="Fulton R."/>
            <person name="Delehaunty K."/>
            <person name="Fronick C."/>
            <person name="Godfrey J."/>
            <person name="Waligorski J."/>
            <person name="Appelbaum E."/>
            <person name="Tomlinson C."/>
            <person name="Warren W."/>
            <person name="Sodergren E."/>
            <person name="Weinstock G."/>
            <person name="Wilson R.K."/>
        </authorList>
    </citation>
    <scope>NUCLEOTIDE SEQUENCE [LARGE SCALE GENOMIC DNA]</scope>
    <source>
        <strain evidence="7 8">2009K0958</strain>
    </source>
</reference>
<dbReference type="InterPro" id="IPR023772">
    <property type="entry name" value="DNA-bd_HTH_TetR-type_CS"/>
</dbReference>
<feature type="DNA-binding region" description="H-T-H motif" evidence="5">
    <location>
        <begin position="40"/>
        <end position="59"/>
    </location>
</feature>